<dbReference type="InterPro" id="IPR006224">
    <property type="entry name" value="PsdUridine_synth_RluA-like_CS"/>
</dbReference>
<dbReference type="GO" id="GO:0000455">
    <property type="term" value="P:enzyme-directed rRNA pseudouridine synthesis"/>
    <property type="evidence" value="ECO:0007669"/>
    <property type="project" value="TreeGrafter"/>
</dbReference>
<name>E1ZAS8_CHLVA</name>
<dbReference type="SUPFAM" id="SSF55120">
    <property type="entry name" value="Pseudouridine synthase"/>
    <property type="match status" value="1"/>
</dbReference>
<comment type="catalytic activity">
    <reaction evidence="1">
        <text>a uridine in RNA = a pseudouridine in RNA</text>
        <dbReference type="Rhea" id="RHEA:48348"/>
        <dbReference type="Rhea" id="RHEA-COMP:12068"/>
        <dbReference type="Rhea" id="RHEA-COMP:12069"/>
        <dbReference type="ChEBI" id="CHEBI:65314"/>
        <dbReference type="ChEBI" id="CHEBI:65315"/>
    </reaction>
</comment>
<dbReference type="InterPro" id="IPR020103">
    <property type="entry name" value="PsdUridine_synth_cat_dom_sf"/>
</dbReference>
<feature type="region of interest" description="Disordered" evidence="6">
    <location>
        <begin position="1"/>
        <end position="23"/>
    </location>
</feature>
<dbReference type="OrthoDB" id="428658at2759"/>
<organism evidence="9">
    <name type="scientific">Chlorella variabilis</name>
    <name type="common">Green alga</name>
    <dbReference type="NCBI Taxonomy" id="554065"/>
    <lineage>
        <taxon>Eukaryota</taxon>
        <taxon>Viridiplantae</taxon>
        <taxon>Chlorophyta</taxon>
        <taxon>core chlorophytes</taxon>
        <taxon>Trebouxiophyceae</taxon>
        <taxon>Chlorellales</taxon>
        <taxon>Chlorellaceae</taxon>
        <taxon>Chlorella clade</taxon>
        <taxon>Chlorella</taxon>
    </lineage>
</organism>
<dbReference type="PANTHER" id="PTHR21600:SF81">
    <property type="entry name" value="21S RRNA PSEUDOURIDINE(2819) SYNTHASE"/>
    <property type="match status" value="1"/>
</dbReference>
<comment type="subcellular location">
    <subcellularLocation>
        <location evidence="2">Mitochondrion</location>
    </subcellularLocation>
</comment>
<dbReference type="InterPro" id="IPR050188">
    <property type="entry name" value="RluA_PseudoU_synthase"/>
</dbReference>
<dbReference type="InterPro" id="IPR006145">
    <property type="entry name" value="PsdUridine_synth_RsuA/RluA"/>
</dbReference>
<gene>
    <name evidence="8" type="ORF">CHLNCDRAFT_143940</name>
</gene>
<dbReference type="EMBL" id="GL433840">
    <property type="protein sequence ID" value="EFN57316.1"/>
    <property type="molecule type" value="Genomic_DNA"/>
</dbReference>
<dbReference type="GO" id="GO:0005739">
    <property type="term" value="C:mitochondrion"/>
    <property type="evidence" value="ECO:0007669"/>
    <property type="project" value="UniProtKB-SubCell"/>
</dbReference>
<dbReference type="GO" id="GO:0003723">
    <property type="term" value="F:RNA binding"/>
    <property type="evidence" value="ECO:0007669"/>
    <property type="project" value="InterPro"/>
</dbReference>
<dbReference type="CDD" id="cd02869">
    <property type="entry name" value="PseudoU_synth_RluA_like"/>
    <property type="match status" value="1"/>
</dbReference>
<dbReference type="eggNOG" id="KOG1919">
    <property type="taxonomic scope" value="Eukaryota"/>
</dbReference>
<protein>
    <recommendedName>
        <fullName evidence="7">Pseudouridine synthase RsuA/RluA-like domain-containing protein</fullName>
    </recommendedName>
</protein>
<evidence type="ECO:0000256" key="5">
    <source>
        <dbReference type="ARBA" id="ARBA00023235"/>
    </source>
</evidence>
<dbReference type="GeneID" id="17356352"/>
<dbReference type="Proteomes" id="UP000008141">
    <property type="component" value="Unassembled WGS sequence"/>
</dbReference>
<dbReference type="KEGG" id="cvr:CHLNCDRAFT_143940"/>
<feature type="compositionally biased region" description="Polar residues" evidence="6">
    <location>
        <begin position="1"/>
        <end position="10"/>
    </location>
</feature>
<dbReference type="InParanoid" id="E1ZAS8"/>
<keyword evidence="5" id="KW-0413">Isomerase</keyword>
<evidence type="ECO:0000313" key="8">
    <source>
        <dbReference type="EMBL" id="EFN57316.1"/>
    </source>
</evidence>
<evidence type="ECO:0000256" key="2">
    <source>
        <dbReference type="ARBA" id="ARBA00004173"/>
    </source>
</evidence>
<dbReference type="AlphaFoldDB" id="E1ZAS8"/>
<feature type="domain" description="Pseudouridine synthase RsuA/RluA-like" evidence="7">
    <location>
        <begin position="112"/>
        <end position="281"/>
    </location>
</feature>
<comment type="similarity">
    <text evidence="3">Belongs to the pseudouridine synthase RluA family.</text>
</comment>
<evidence type="ECO:0000256" key="1">
    <source>
        <dbReference type="ARBA" id="ARBA00000073"/>
    </source>
</evidence>
<reference evidence="8 9" key="1">
    <citation type="journal article" date="2010" name="Plant Cell">
        <title>The Chlorella variabilis NC64A genome reveals adaptation to photosymbiosis, coevolution with viruses, and cryptic sex.</title>
        <authorList>
            <person name="Blanc G."/>
            <person name="Duncan G."/>
            <person name="Agarkova I."/>
            <person name="Borodovsky M."/>
            <person name="Gurnon J."/>
            <person name="Kuo A."/>
            <person name="Lindquist E."/>
            <person name="Lucas S."/>
            <person name="Pangilinan J."/>
            <person name="Polle J."/>
            <person name="Salamov A."/>
            <person name="Terry A."/>
            <person name="Yamada T."/>
            <person name="Dunigan D.D."/>
            <person name="Grigoriev I.V."/>
            <person name="Claverie J.M."/>
            <person name="Van Etten J.L."/>
        </authorList>
    </citation>
    <scope>NUCLEOTIDE SEQUENCE [LARGE SCALE GENOMIC DNA]</scope>
    <source>
        <strain evidence="8 9">NC64A</strain>
    </source>
</reference>
<feature type="region of interest" description="Disordered" evidence="6">
    <location>
        <begin position="45"/>
        <end position="93"/>
    </location>
</feature>
<dbReference type="RefSeq" id="XP_005849418.1">
    <property type="nucleotide sequence ID" value="XM_005849356.1"/>
</dbReference>
<dbReference type="FunCoup" id="E1ZAS8">
    <property type="interactions" value="1357"/>
</dbReference>
<evidence type="ECO:0000313" key="9">
    <source>
        <dbReference type="Proteomes" id="UP000008141"/>
    </source>
</evidence>
<proteinExistence type="inferred from homology"/>
<evidence type="ECO:0000256" key="3">
    <source>
        <dbReference type="ARBA" id="ARBA00010876"/>
    </source>
</evidence>
<accession>E1ZAS8</accession>
<keyword evidence="4" id="KW-0496">Mitochondrion</keyword>
<evidence type="ECO:0000259" key="7">
    <source>
        <dbReference type="Pfam" id="PF00849"/>
    </source>
</evidence>
<dbReference type="PANTHER" id="PTHR21600">
    <property type="entry name" value="MITOCHONDRIAL RNA PSEUDOURIDINE SYNTHASE"/>
    <property type="match status" value="1"/>
</dbReference>
<dbReference type="GO" id="GO:0009982">
    <property type="term" value="F:pseudouridine synthase activity"/>
    <property type="evidence" value="ECO:0007669"/>
    <property type="project" value="InterPro"/>
</dbReference>
<dbReference type="Gene3D" id="3.30.2350.10">
    <property type="entry name" value="Pseudouridine synthase"/>
    <property type="match status" value="1"/>
</dbReference>
<sequence length="330" mass="34029">MPDTTRSSPNGCKALSWLRRRGPPLPESALHKLFRVSTVRLYDPATQRIHSRPSSRQQPGNDGAGSTTSGSTGGRSSGDTSLAAARASPSRQRASERWAARLRSCLLHSDPDLLAVCKPAGLACQGGSGVSHSVDSVMAAAFAHLPGPASHHLRLVHRLDRQTTGALLLARGPDAAAWLAAAFQESSGGGSSGGGRGDSSSGAIIRKQYWAVVALPEGGAAHRLPAAGAISLPVPGGRGGVAAAQPAPTRYRVLHRGGGLAWLELAPATGRKHQLRLHCAQGLGAAILGDGRLAVRKPGAGRGQVVATAPLPASWRALLEHQGWPLPDPD</sequence>
<keyword evidence="9" id="KW-1185">Reference proteome</keyword>
<evidence type="ECO:0000256" key="6">
    <source>
        <dbReference type="SAM" id="MobiDB-lite"/>
    </source>
</evidence>
<feature type="compositionally biased region" description="Low complexity" evidence="6">
    <location>
        <begin position="77"/>
        <end position="92"/>
    </location>
</feature>
<dbReference type="STRING" id="554065.E1ZAS8"/>
<dbReference type="PROSITE" id="PS01129">
    <property type="entry name" value="PSI_RLU"/>
    <property type="match status" value="1"/>
</dbReference>
<dbReference type="Pfam" id="PF00849">
    <property type="entry name" value="PseudoU_synth_2"/>
    <property type="match status" value="1"/>
</dbReference>
<evidence type="ECO:0000256" key="4">
    <source>
        <dbReference type="ARBA" id="ARBA00023128"/>
    </source>
</evidence>